<organism evidence="1 2">
    <name type="scientific">Rhodoferax koreensis</name>
    <dbReference type="NCBI Taxonomy" id="1842727"/>
    <lineage>
        <taxon>Bacteria</taxon>
        <taxon>Pseudomonadati</taxon>
        <taxon>Pseudomonadota</taxon>
        <taxon>Betaproteobacteria</taxon>
        <taxon>Burkholderiales</taxon>
        <taxon>Comamonadaceae</taxon>
        <taxon>Rhodoferax</taxon>
    </lineage>
</organism>
<dbReference type="STRING" id="1842727.RD110_10750"/>
<dbReference type="OrthoDB" id="9915465at2"/>
<dbReference type="AlphaFoldDB" id="A0A1P8JV36"/>
<proteinExistence type="predicted"/>
<protein>
    <submittedName>
        <fullName evidence="1">Uncharacterized protein</fullName>
    </submittedName>
</protein>
<reference evidence="1 2" key="1">
    <citation type="submission" date="2017-01" db="EMBL/GenBank/DDBJ databases">
        <authorList>
            <person name="Mah S.A."/>
            <person name="Swanson W.J."/>
            <person name="Moy G.W."/>
            <person name="Vacquier V.D."/>
        </authorList>
    </citation>
    <scope>NUCLEOTIDE SEQUENCE [LARGE SCALE GENOMIC DNA]</scope>
    <source>
        <strain evidence="1 2">DCY110</strain>
    </source>
</reference>
<sequence>MTKGIVIAADAARGVFAIETGEGQCAVFCQYAGPPVQAGDILEGAVISRGTRVLMHMDGLCAAVGDSGPVTREEALARVRGQRNPA</sequence>
<dbReference type="RefSeq" id="WP_076199295.1">
    <property type="nucleotide sequence ID" value="NZ_CP019236.1"/>
</dbReference>
<accession>A0A1P8JV36</accession>
<evidence type="ECO:0000313" key="2">
    <source>
        <dbReference type="Proteomes" id="UP000186609"/>
    </source>
</evidence>
<evidence type="ECO:0000313" key="1">
    <source>
        <dbReference type="EMBL" id="APW37605.1"/>
    </source>
</evidence>
<dbReference type="Proteomes" id="UP000186609">
    <property type="component" value="Chromosome"/>
</dbReference>
<gene>
    <name evidence="1" type="ORF">RD110_10750</name>
</gene>
<keyword evidence="2" id="KW-1185">Reference proteome</keyword>
<dbReference type="EMBL" id="CP019236">
    <property type="protein sequence ID" value="APW37605.1"/>
    <property type="molecule type" value="Genomic_DNA"/>
</dbReference>
<name>A0A1P8JV36_9BURK</name>
<dbReference type="KEGG" id="rhy:RD110_10750"/>